<feature type="region of interest" description="Disordered" evidence="5">
    <location>
        <begin position="1"/>
        <end position="84"/>
    </location>
</feature>
<dbReference type="InterPro" id="IPR001605">
    <property type="entry name" value="PH_dom-spectrin-type"/>
</dbReference>
<feature type="domain" description="SEC7" evidence="7">
    <location>
        <begin position="727"/>
        <end position="899"/>
    </location>
</feature>
<feature type="region of interest" description="Disordered" evidence="5">
    <location>
        <begin position="378"/>
        <end position="723"/>
    </location>
</feature>
<keyword evidence="2" id="KW-1003">Cell membrane</keyword>
<keyword evidence="4" id="KW-0472">Membrane</keyword>
<dbReference type="CDD" id="cd00171">
    <property type="entry name" value="Sec7"/>
    <property type="match status" value="1"/>
</dbReference>
<protein>
    <recommendedName>
        <fullName evidence="10">SEC7 domain-containing protein</fullName>
    </recommendedName>
</protein>
<dbReference type="Gene3D" id="1.10.1000.11">
    <property type="entry name" value="Arf Nucleotide-binding Site Opener,domain 2"/>
    <property type="match status" value="1"/>
</dbReference>
<dbReference type="InterPro" id="IPR023394">
    <property type="entry name" value="Sec7_C_sf"/>
</dbReference>
<comment type="caution">
    <text evidence="8">The sequence shown here is derived from an EMBL/GenBank/DDBJ whole genome shotgun (WGS) entry which is preliminary data.</text>
</comment>
<dbReference type="AlphaFoldDB" id="A0A4Z2BJZ1"/>
<accession>A0A4Z2BJZ1</accession>
<dbReference type="SUPFAM" id="SSF50729">
    <property type="entry name" value="PH domain-like"/>
    <property type="match status" value="1"/>
</dbReference>
<evidence type="ECO:0000256" key="2">
    <source>
        <dbReference type="ARBA" id="ARBA00022475"/>
    </source>
</evidence>
<dbReference type="GO" id="GO:0005085">
    <property type="term" value="F:guanyl-nucleotide exchange factor activity"/>
    <property type="evidence" value="ECO:0007669"/>
    <property type="project" value="UniProtKB-KW"/>
</dbReference>
<feature type="compositionally biased region" description="Basic and acidic residues" evidence="5">
    <location>
        <begin position="598"/>
        <end position="609"/>
    </location>
</feature>
<evidence type="ECO:0000256" key="1">
    <source>
        <dbReference type="ARBA" id="ARBA00004632"/>
    </source>
</evidence>
<dbReference type="SUPFAM" id="SSF48425">
    <property type="entry name" value="Sec7 domain"/>
    <property type="match status" value="1"/>
</dbReference>
<evidence type="ECO:0000256" key="3">
    <source>
        <dbReference type="ARBA" id="ARBA00022658"/>
    </source>
</evidence>
<dbReference type="GO" id="GO:0032587">
    <property type="term" value="C:ruffle membrane"/>
    <property type="evidence" value="ECO:0007669"/>
    <property type="project" value="UniProtKB-SubCell"/>
</dbReference>
<feature type="region of interest" description="Disordered" evidence="5">
    <location>
        <begin position="1172"/>
        <end position="1196"/>
    </location>
</feature>
<comment type="subcellular location">
    <subcellularLocation>
        <location evidence="1">Cell projection</location>
        <location evidence="1">Ruffle membrane</location>
    </subcellularLocation>
</comment>
<feature type="compositionally biased region" description="Basic and acidic residues" evidence="5">
    <location>
        <begin position="417"/>
        <end position="435"/>
    </location>
</feature>
<dbReference type="InterPro" id="IPR041681">
    <property type="entry name" value="PH_9"/>
</dbReference>
<dbReference type="SMART" id="SM00222">
    <property type="entry name" value="Sec7"/>
    <property type="match status" value="1"/>
</dbReference>
<dbReference type="InterPro" id="IPR001849">
    <property type="entry name" value="PH_domain"/>
</dbReference>
<evidence type="ECO:0000259" key="6">
    <source>
        <dbReference type="PROSITE" id="PS50003"/>
    </source>
</evidence>
<dbReference type="Gene3D" id="2.30.29.30">
    <property type="entry name" value="Pleckstrin-homology domain (PH domain)/Phosphotyrosine-binding domain (PTB)"/>
    <property type="match status" value="1"/>
</dbReference>
<dbReference type="InterPro" id="IPR011993">
    <property type="entry name" value="PH-like_dom_sf"/>
</dbReference>
<feature type="domain" description="PH" evidence="6">
    <location>
        <begin position="940"/>
        <end position="1049"/>
    </location>
</feature>
<dbReference type="Proteomes" id="UP000516260">
    <property type="component" value="Chromosome 21"/>
</dbReference>
<dbReference type="FunFam" id="2.30.29.30:FF:000267">
    <property type="entry name" value="PH and SEC7 domain-containing protein 4"/>
    <property type="match status" value="1"/>
</dbReference>
<dbReference type="EMBL" id="SWLE01000014">
    <property type="protein sequence ID" value="TNM92008.1"/>
    <property type="molecule type" value="Genomic_DNA"/>
</dbReference>
<feature type="compositionally biased region" description="Basic and acidic residues" evidence="5">
    <location>
        <begin position="482"/>
        <end position="500"/>
    </location>
</feature>
<feature type="compositionally biased region" description="Basic and acidic residues" evidence="5">
    <location>
        <begin position="534"/>
        <end position="565"/>
    </location>
</feature>
<feature type="compositionally biased region" description="Acidic residues" evidence="5">
    <location>
        <begin position="265"/>
        <end position="286"/>
    </location>
</feature>
<evidence type="ECO:0000313" key="9">
    <source>
        <dbReference type="Proteomes" id="UP000516260"/>
    </source>
</evidence>
<evidence type="ECO:0000256" key="4">
    <source>
        <dbReference type="ARBA" id="ARBA00023136"/>
    </source>
</evidence>
<sequence>MFRLLQNDPQSSCSGGSFVAIRHSQLQPISPQSPQKKDVPQRRWTTKSFPPLGTAAEPRRDSWDPVNDQPADVDREPTEDTEEWEQIIWPLRPMTCTSPRLSSAMVQWDVPDPATEMSFFVTDADMDDEVSGGSSSPELPQDQEESEEDWRIDLQLLNSVLQRTGSDSEPCDAADAQQSTAQEKEHSPHALLPGDNAKLDNVLLDVLGRESDVKEEPSTASGPVETADFADILEQSEGSEDGSFVDLKLEEEQQEPCTLLTGQGDFEEEPSSSGTEEEGDEEEETIVPELTHTEEQESEFSSCVNQGEVSAVAEQTDAAAVLITENRESQCPEGEEDLEILQQSHEDPTGLSEEPETWNDMDQDVDQCEAAKEKLVVVTEHDEEGVEDSREEERGLEDNTCDPLEERGLEDNTFAPLEERGLEGNKCDPLEERGLEGNTFAPLEERGLEGNTCDPLEERGLEGNKCDPLEERGLEGNTFAPLEERGLEGNKCDPLEERGLEGNTFAPLEERGLEGNTCDPLEERGLEGNTCDPLEERGLEGNKCDPLEERGLEGNKCDPLEERGLEGNTCDPLEERGLEGNTCDPQTPESPEQFAEIHMTDRPMQEKEPLSAAVEPPQHLKQSAEIVNLPAEAARPEDADLAVEAEQQTEPSEQKEQTSRSSLATLPEQLVQPRETDEPEITEQLPAESEATPETAEEECSQDKRTATSRQVEGVSEGGSADTVLANEEQAKPAETAVPHANGREVDSAMARRLAERLFNLDGFQRVDVVKHLDKDNDFSRAVGEEYLKFFDFTGQTLDGALRSFLKVVVLIGETQERERVLQHFACRFHQCNPDSYSSSGAVLALTCALMLLNTDLHGQNVGKSMSSSKFVSNLDGMNEGTNFSKDLLKSLYNSIKSEPLEWAVDKGELMLVDEDAGSDAPRRSTANPFLDVPHDKKASKIKEGLLHRKLHADVDGKRIPWGKRGWRTFNGVLKGMVLYLQKVDYRRDQPVNEEVVSVHHSLAEPAADYTKKPHVFRLQTADWRVFLFQAVSKVEMNSWISRINLVSALQSSPPFPAAVGSQRRFFRPILPSLQSAHTLDRQLQSHSGMLESFRADISYMEKNLPERKKAKAKELEEHRIRAEYLHYETRRYEIYIQVLEAWKSVKKEDVAEDALSVTNLSLFDKAACTDAAGEEDEEEGLTKSHSSPALPELPPQTVIKVKRNISERRTYRRVIIPRLNQEA</sequence>
<feature type="region of interest" description="Disordered" evidence="5">
    <location>
        <begin position="164"/>
        <end position="197"/>
    </location>
</feature>
<evidence type="ECO:0000259" key="7">
    <source>
        <dbReference type="PROSITE" id="PS50190"/>
    </source>
</evidence>
<dbReference type="SMART" id="SM00233">
    <property type="entry name" value="PH"/>
    <property type="match status" value="1"/>
</dbReference>
<reference evidence="8 9" key="1">
    <citation type="submission" date="2019-04" db="EMBL/GenBank/DDBJ databases">
        <title>The sequence and de novo assembly of Takifugu bimaculatus genome using PacBio and Hi-C technologies.</title>
        <authorList>
            <person name="Xu P."/>
            <person name="Liu B."/>
            <person name="Zhou Z."/>
        </authorList>
    </citation>
    <scope>NUCLEOTIDE SEQUENCE [LARGE SCALE GENOMIC DNA]</scope>
    <source>
        <strain evidence="8">TB-2018</strain>
        <tissue evidence="8">Muscle</tissue>
    </source>
</reference>
<feature type="compositionally biased region" description="Low complexity" evidence="5">
    <location>
        <begin position="24"/>
        <end position="34"/>
    </location>
</feature>
<name>A0A4Z2BJZ1_9TELE</name>
<dbReference type="PANTHER" id="PTHR10663">
    <property type="entry name" value="GUANYL-NUCLEOTIDE EXCHANGE FACTOR"/>
    <property type="match status" value="1"/>
</dbReference>
<dbReference type="InterPro" id="IPR035999">
    <property type="entry name" value="Sec7_dom_sf"/>
</dbReference>
<keyword evidence="9" id="KW-1185">Reference proteome</keyword>
<feature type="region of interest" description="Disordered" evidence="5">
    <location>
        <begin position="126"/>
        <end position="148"/>
    </location>
</feature>
<evidence type="ECO:0000313" key="8">
    <source>
        <dbReference type="EMBL" id="TNM92008.1"/>
    </source>
</evidence>
<feature type="compositionally biased region" description="Basic and acidic residues" evidence="5">
    <location>
        <begin position="387"/>
        <end position="397"/>
    </location>
</feature>
<dbReference type="PROSITE" id="PS50003">
    <property type="entry name" value="PH_DOMAIN"/>
    <property type="match status" value="1"/>
</dbReference>
<proteinExistence type="predicted"/>
<dbReference type="Pfam" id="PF15410">
    <property type="entry name" value="PH_9"/>
    <property type="match status" value="1"/>
</dbReference>
<dbReference type="PROSITE" id="PS50190">
    <property type="entry name" value="SEC7"/>
    <property type="match status" value="1"/>
</dbReference>
<dbReference type="CDD" id="cd13295">
    <property type="entry name" value="PH_EFA6"/>
    <property type="match status" value="1"/>
</dbReference>
<evidence type="ECO:0000256" key="5">
    <source>
        <dbReference type="SAM" id="MobiDB-lite"/>
    </source>
</evidence>
<feature type="compositionally biased region" description="Basic and acidic residues" evidence="5">
    <location>
        <begin position="456"/>
        <end position="474"/>
    </location>
</feature>
<organism evidence="8 9">
    <name type="scientific">Takifugu bimaculatus</name>
    <dbReference type="NCBI Taxonomy" id="433685"/>
    <lineage>
        <taxon>Eukaryota</taxon>
        <taxon>Metazoa</taxon>
        <taxon>Chordata</taxon>
        <taxon>Craniata</taxon>
        <taxon>Vertebrata</taxon>
        <taxon>Euteleostomi</taxon>
        <taxon>Actinopterygii</taxon>
        <taxon>Neopterygii</taxon>
        <taxon>Teleostei</taxon>
        <taxon>Neoteleostei</taxon>
        <taxon>Acanthomorphata</taxon>
        <taxon>Eupercaria</taxon>
        <taxon>Tetraodontiformes</taxon>
        <taxon>Tetradontoidea</taxon>
        <taxon>Tetraodontidae</taxon>
        <taxon>Takifugu</taxon>
    </lineage>
</organism>
<feature type="region of interest" description="Disordered" evidence="5">
    <location>
        <begin position="210"/>
        <end position="306"/>
    </location>
</feature>
<keyword evidence="3" id="KW-0344">Guanine-nucleotide releasing factor</keyword>
<dbReference type="PRINTS" id="PR00683">
    <property type="entry name" value="SPECTRINPH"/>
</dbReference>
<dbReference type="Pfam" id="PF01369">
    <property type="entry name" value="Sec7"/>
    <property type="match status" value="1"/>
</dbReference>
<gene>
    <name evidence="8" type="ORF">fugu_019020</name>
</gene>
<evidence type="ECO:0008006" key="10">
    <source>
        <dbReference type="Google" id="ProtNLM"/>
    </source>
</evidence>
<dbReference type="InterPro" id="IPR000904">
    <property type="entry name" value="Sec7_dom"/>
</dbReference>
<dbReference type="GO" id="GO:0032012">
    <property type="term" value="P:regulation of ARF protein signal transduction"/>
    <property type="evidence" value="ECO:0007669"/>
    <property type="project" value="InterPro"/>
</dbReference>
<dbReference type="GO" id="GO:0005543">
    <property type="term" value="F:phospholipid binding"/>
    <property type="evidence" value="ECO:0007669"/>
    <property type="project" value="InterPro"/>
</dbReference>
<dbReference type="PANTHER" id="PTHR10663:SF338">
    <property type="entry name" value="PH AND SEC7 DOMAIN-CONTAINING PROTEIN 4"/>
    <property type="match status" value="1"/>
</dbReference>